<dbReference type="EMBL" id="JACHLE010000009">
    <property type="protein sequence ID" value="MBB4808257.1"/>
    <property type="molecule type" value="Genomic_DNA"/>
</dbReference>
<dbReference type="Proteomes" id="UP000592180">
    <property type="component" value="Unassembled WGS sequence"/>
</dbReference>
<evidence type="ECO:0000313" key="2">
    <source>
        <dbReference type="Proteomes" id="UP000592180"/>
    </source>
</evidence>
<evidence type="ECO:0000313" key="1">
    <source>
        <dbReference type="EMBL" id="MBB4808257.1"/>
    </source>
</evidence>
<gene>
    <name evidence="1" type="ORF">HNP38_003599</name>
</gene>
<organism evidence="1 2">
    <name type="scientific">Chryseobacterium defluvii</name>
    <dbReference type="NCBI Taxonomy" id="160396"/>
    <lineage>
        <taxon>Bacteria</taxon>
        <taxon>Pseudomonadati</taxon>
        <taxon>Bacteroidota</taxon>
        <taxon>Flavobacteriia</taxon>
        <taxon>Flavobacteriales</taxon>
        <taxon>Weeksellaceae</taxon>
        <taxon>Chryseobacterium group</taxon>
        <taxon>Chryseobacterium</taxon>
    </lineage>
</organism>
<evidence type="ECO:0008006" key="3">
    <source>
        <dbReference type="Google" id="ProtNLM"/>
    </source>
</evidence>
<comment type="caution">
    <text evidence="1">The sequence shown here is derived from an EMBL/GenBank/DDBJ whole genome shotgun (WGS) entry which is preliminary data.</text>
</comment>
<keyword evidence="2" id="KW-1185">Reference proteome</keyword>
<proteinExistence type="predicted"/>
<protein>
    <recommendedName>
        <fullName evidence="3">Transposase</fullName>
    </recommendedName>
</protein>
<accession>A0A840KK23</accession>
<sequence length="67" mass="7723">MKTSKFTEHQIVFAIKQSETGTRVKKSSAPDFSVFHNWKSHNSQTLQPASILLPEGLVIMYYKEHPF</sequence>
<name>A0A840KK23_9FLAO</name>
<reference evidence="1 2" key="1">
    <citation type="submission" date="2020-08" db="EMBL/GenBank/DDBJ databases">
        <title>Functional genomics of gut bacteria from endangered species of beetles.</title>
        <authorList>
            <person name="Carlos-Shanley C."/>
        </authorList>
    </citation>
    <scope>NUCLEOTIDE SEQUENCE [LARGE SCALE GENOMIC DNA]</scope>
    <source>
        <strain evidence="1 2">S00151</strain>
    </source>
</reference>
<dbReference type="AlphaFoldDB" id="A0A840KK23"/>